<reference evidence="11" key="1">
    <citation type="submission" date="2014-06" db="EMBL/GenBank/DDBJ databases">
        <authorList>
            <person name="Berkman P.J."/>
        </authorList>
    </citation>
    <scope>NUCLEOTIDE SEQUENCE [LARGE SCALE GENOMIC DNA]</scope>
</reference>
<name>A0A0F7SCH9_9BASI</name>
<evidence type="ECO:0000256" key="3">
    <source>
        <dbReference type="ARBA" id="ARBA00022763"/>
    </source>
</evidence>
<feature type="region of interest" description="Disordered" evidence="8">
    <location>
        <begin position="136"/>
        <end position="170"/>
    </location>
</feature>
<keyword evidence="5" id="KW-0234">DNA repair</keyword>
<dbReference type="GO" id="GO:0033557">
    <property type="term" value="C:Slx1-Slx4 complex"/>
    <property type="evidence" value="ECO:0007669"/>
    <property type="project" value="InterPro"/>
</dbReference>
<comment type="similarity">
    <text evidence="2">Belongs to the SLX4 family.</text>
</comment>
<dbReference type="EMBL" id="CCFA01003404">
    <property type="protein sequence ID" value="CDW98518.1"/>
    <property type="molecule type" value="Genomic_DNA"/>
</dbReference>
<keyword evidence="4" id="KW-0233">DNA recombination</keyword>
<reference evidence="9" key="3">
    <citation type="submission" date="2014-06" db="EMBL/GenBank/DDBJ databases">
        <authorList>
            <person name="Ju J."/>
            <person name="Zhang J."/>
        </authorList>
    </citation>
    <scope>NUCLEOTIDE SEQUENCE</scope>
    <source>
        <strain evidence="9">SscI8</strain>
    </source>
</reference>
<evidence type="ECO:0000256" key="7">
    <source>
        <dbReference type="ARBA" id="ARBA00029496"/>
    </source>
</evidence>
<feature type="region of interest" description="Disordered" evidence="8">
    <location>
        <begin position="1"/>
        <end position="23"/>
    </location>
</feature>
<keyword evidence="6" id="KW-0539">Nucleus</keyword>
<reference evidence="10" key="2">
    <citation type="submission" date="2014-06" db="EMBL/GenBank/DDBJ databases">
        <authorList>
            <person name="Berkman J.Paul."/>
        </authorList>
    </citation>
    <scope>NUCLEOTIDE SEQUENCE [LARGE SCALE GENOMIC DNA]</scope>
</reference>
<evidence type="ECO:0000256" key="4">
    <source>
        <dbReference type="ARBA" id="ARBA00023172"/>
    </source>
</evidence>
<dbReference type="Pfam" id="PF09494">
    <property type="entry name" value="Slx4"/>
    <property type="match status" value="1"/>
</dbReference>
<feature type="compositionally biased region" description="Low complexity" evidence="8">
    <location>
        <begin position="223"/>
        <end position="235"/>
    </location>
</feature>
<evidence type="ECO:0000256" key="2">
    <source>
        <dbReference type="ARBA" id="ARBA00006661"/>
    </source>
</evidence>
<feature type="compositionally biased region" description="Low complexity" evidence="8">
    <location>
        <begin position="157"/>
        <end position="170"/>
    </location>
</feature>
<evidence type="ECO:0000313" key="11">
    <source>
        <dbReference type="Proteomes" id="UP000242770"/>
    </source>
</evidence>
<comment type="subcellular location">
    <subcellularLocation>
        <location evidence="1">Nucleus</location>
    </subcellularLocation>
</comment>
<proteinExistence type="inferred from homology"/>
<keyword evidence="11" id="KW-1185">Reference proteome</keyword>
<dbReference type="PANTHER" id="PTHR21541:SF3">
    <property type="entry name" value="STRUCTURE-SPECIFIC ENDONUCLEASE SUBUNIT SLX4"/>
    <property type="match status" value="1"/>
</dbReference>
<feature type="region of interest" description="Disordered" evidence="8">
    <location>
        <begin position="194"/>
        <end position="249"/>
    </location>
</feature>
<sequence>MSRRPRRLSGHLNDSSPSSRINTLHGKHVLSTDAAAGPSSRPARADATTLIPYFEEWSTEALQAEVKRYGFKVSRKRSTLIDQLKAVYEALHRSKASFEAPVVPRDCTDTATATESTQVSRTKRNLVLPISTPITEGAAVGKGKGKGKGRKSDPFVLDGDSTSDSSSSDSIILTSHIDSQEAGDFTAQLELEAQSVTDGSSSDIPLSTTASSQPRRGRPPRSRSPSTSSSDIPPSTLTTEAQQEAVEPTPALAETMTLAIRTNPAVWERILRYEPISFDEFVSIASQNGLSMDSGKRKEELRTWLDRQCICFFSNDLTEPRSRH</sequence>
<dbReference type="Proteomes" id="UP000242770">
    <property type="component" value="Unassembled WGS sequence"/>
</dbReference>
<evidence type="ECO:0000313" key="9">
    <source>
        <dbReference type="EMBL" id="CDU22484.1"/>
    </source>
</evidence>
<dbReference type="AlphaFoldDB" id="A0A0F7SCH9"/>
<dbReference type="GO" id="GO:0000712">
    <property type="term" value="P:resolution of meiotic recombination intermediates"/>
    <property type="evidence" value="ECO:0007669"/>
    <property type="project" value="TreeGrafter"/>
</dbReference>
<evidence type="ECO:0000313" key="10">
    <source>
        <dbReference type="EMBL" id="CDW98518.1"/>
    </source>
</evidence>
<dbReference type="OrthoDB" id="5576441at2759"/>
<feature type="compositionally biased region" description="Polar residues" evidence="8">
    <location>
        <begin position="194"/>
        <end position="210"/>
    </location>
</feature>
<dbReference type="GO" id="GO:0006260">
    <property type="term" value="P:DNA replication"/>
    <property type="evidence" value="ECO:0007669"/>
    <property type="project" value="InterPro"/>
</dbReference>
<protein>
    <recommendedName>
        <fullName evidence="7">Structure-specific endonuclease subunit SLX4</fullName>
    </recommendedName>
</protein>
<evidence type="ECO:0000256" key="6">
    <source>
        <dbReference type="ARBA" id="ARBA00023242"/>
    </source>
</evidence>
<evidence type="ECO:0000256" key="8">
    <source>
        <dbReference type="SAM" id="MobiDB-lite"/>
    </source>
</evidence>
<dbReference type="InterPro" id="IPR018574">
    <property type="entry name" value="Structure-sp_endonuc_su_Slx4"/>
</dbReference>
<evidence type="ECO:0000256" key="5">
    <source>
        <dbReference type="ARBA" id="ARBA00023204"/>
    </source>
</evidence>
<accession>A0A0F7SCH9</accession>
<keyword evidence="3" id="KW-0227">DNA damage</keyword>
<dbReference type="GO" id="GO:0006281">
    <property type="term" value="P:DNA repair"/>
    <property type="evidence" value="ECO:0007669"/>
    <property type="project" value="UniProtKB-KW"/>
</dbReference>
<organism evidence="10 11">
    <name type="scientific">Sporisorium scitamineum</name>
    <dbReference type="NCBI Taxonomy" id="49012"/>
    <lineage>
        <taxon>Eukaryota</taxon>
        <taxon>Fungi</taxon>
        <taxon>Dikarya</taxon>
        <taxon>Basidiomycota</taxon>
        <taxon>Ustilaginomycotina</taxon>
        <taxon>Ustilaginomycetes</taxon>
        <taxon>Ustilaginales</taxon>
        <taxon>Ustilaginaceae</taxon>
        <taxon>Sporisorium</taxon>
    </lineage>
</organism>
<gene>
    <name evidence="10" type="primary">SSCI57080.1</name>
    <name evidence="9" type="ORF">SPSC_01114</name>
</gene>
<evidence type="ECO:0000256" key="1">
    <source>
        <dbReference type="ARBA" id="ARBA00004123"/>
    </source>
</evidence>
<dbReference type="EMBL" id="LK056656">
    <property type="protein sequence ID" value="CDU22484.1"/>
    <property type="molecule type" value="Genomic_DNA"/>
</dbReference>
<feature type="compositionally biased region" description="Polar residues" evidence="8">
    <location>
        <begin position="12"/>
        <end position="22"/>
    </location>
</feature>
<dbReference type="PANTHER" id="PTHR21541">
    <property type="entry name" value="BTB POZ DOMAIN CONTAINING 12"/>
    <property type="match status" value="1"/>
</dbReference>
<dbReference type="STRING" id="49012.A0A0F7SCH9"/>